<evidence type="ECO:0000313" key="2">
    <source>
        <dbReference type="EMBL" id="ARU59144.1"/>
    </source>
</evidence>
<dbReference type="Pfam" id="PF07233">
    <property type="entry name" value="DUF1425"/>
    <property type="match status" value="1"/>
</dbReference>
<dbReference type="InterPro" id="IPR010824">
    <property type="entry name" value="DUF1425"/>
</dbReference>
<evidence type="ECO:0000256" key="1">
    <source>
        <dbReference type="SAM" id="SignalP"/>
    </source>
</evidence>
<dbReference type="KEGG" id="ome:OLMES_5160"/>
<sequence>MKMRYSIFLLILLLMSGCQQTPVAEYPGFKKTNTLDESHPQARLVLGSQSLVGKVKIANVKIKQVGKLKQANFAIQNISHERLHLEYRVEWEDEAGFIVDQSGVWRRIFLSPTQIESFLGVGKNPEAEKIVITFRIPHDIYSIDGRN</sequence>
<dbReference type="OrthoDB" id="6199089at2"/>
<accession>A0A1Y0IIC4</accession>
<evidence type="ECO:0008006" key="4">
    <source>
        <dbReference type="Google" id="ProtNLM"/>
    </source>
</evidence>
<feature type="chain" id="PRO_5012463037" description="DUF1425 domain-containing protein" evidence="1">
    <location>
        <begin position="21"/>
        <end position="147"/>
    </location>
</feature>
<dbReference type="AlphaFoldDB" id="A0A1Y0IIC4"/>
<protein>
    <recommendedName>
        <fullName evidence="4">DUF1425 domain-containing protein</fullName>
    </recommendedName>
</protein>
<keyword evidence="1" id="KW-0732">Signal</keyword>
<reference evidence="2 3" key="1">
    <citation type="submission" date="2017-05" db="EMBL/GenBank/DDBJ databases">
        <title>Genomic insights into alkan degradation activity of Oleiphilus messinensis.</title>
        <authorList>
            <person name="Kozyavkin S.A."/>
            <person name="Slesarev A.I."/>
            <person name="Golyshin P.N."/>
            <person name="Korzhenkov A."/>
            <person name="Golyshina O.N."/>
            <person name="Toshchakov S.V."/>
        </authorList>
    </citation>
    <scope>NUCLEOTIDE SEQUENCE [LARGE SCALE GENOMIC DNA]</scope>
    <source>
        <strain evidence="2 3">ME102</strain>
    </source>
</reference>
<dbReference type="Proteomes" id="UP000196027">
    <property type="component" value="Chromosome"/>
</dbReference>
<dbReference type="Gene3D" id="2.60.40.3230">
    <property type="match status" value="1"/>
</dbReference>
<dbReference type="RefSeq" id="WP_087463847.1">
    <property type="nucleotide sequence ID" value="NZ_CP021425.1"/>
</dbReference>
<dbReference type="PROSITE" id="PS51257">
    <property type="entry name" value="PROKAR_LIPOPROTEIN"/>
    <property type="match status" value="1"/>
</dbReference>
<evidence type="ECO:0000313" key="3">
    <source>
        <dbReference type="Proteomes" id="UP000196027"/>
    </source>
</evidence>
<dbReference type="InterPro" id="IPR038483">
    <property type="entry name" value="YcfL-like_sf"/>
</dbReference>
<organism evidence="2 3">
    <name type="scientific">Oleiphilus messinensis</name>
    <dbReference type="NCBI Taxonomy" id="141451"/>
    <lineage>
        <taxon>Bacteria</taxon>
        <taxon>Pseudomonadati</taxon>
        <taxon>Pseudomonadota</taxon>
        <taxon>Gammaproteobacteria</taxon>
        <taxon>Oceanospirillales</taxon>
        <taxon>Oleiphilaceae</taxon>
        <taxon>Oleiphilus</taxon>
    </lineage>
</organism>
<proteinExistence type="predicted"/>
<name>A0A1Y0IIC4_9GAMM</name>
<feature type="signal peptide" evidence="1">
    <location>
        <begin position="1"/>
        <end position="20"/>
    </location>
</feature>
<keyword evidence="3" id="KW-1185">Reference proteome</keyword>
<dbReference type="EMBL" id="CP021425">
    <property type="protein sequence ID" value="ARU59144.1"/>
    <property type="molecule type" value="Genomic_DNA"/>
</dbReference>
<gene>
    <name evidence="2" type="ORF">OLMES_5160</name>
</gene>